<protein>
    <recommendedName>
        <fullName evidence="1">VHS domain-containing protein</fullName>
    </recommendedName>
</protein>
<name>A0A0V0J820_SCHSO</name>
<evidence type="ECO:0000313" key="2">
    <source>
        <dbReference type="EMBL" id="JAP61810.1"/>
    </source>
</evidence>
<evidence type="ECO:0000259" key="1">
    <source>
        <dbReference type="PROSITE" id="PS50179"/>
    </source>
</evidence>
<dbReference type="Pfam" id="PF00790">
    <property type="entry name" value="VHS"/>
    <property type="match status" value="1"/>
</dbReference>
<dbReference type="EMBL" id="GEEE01001415">
    <property type="protein sequence ID" value="JAP61810.1"/>
    <property type="molecule type" value="Transcribed_RNA"/>
</dbReference>
<dbReference type="GO" id="GO:0035091">
    <property type="term" value="F:phosphatidylinositol binding"/>
    <property type="evidence" value="ECO:0007669"/>
    <property type="project" value="InterPro"/>
</dbReference>
<dbReference type="AlphaFoldDB" id="A0A0V0J820"/>
<gene>
    <name evidence="2" type="ORF">TR121594</name>
</gene>
<dbReference type="InterPro" id="IPR002014">
    <property type="entry name" value="VHS_dom"/>
</dbReference>
<reference evidence="2" key="1">
    <citation type="submission" date="2016-01" db="EMBL/GenBank/DDBJ databases">
        <title>Reference transcriptome for the parasite Schistocephalus solidus: insights into the molecular evolution of parasitism.</title>
        <authorList>
            <person name="Hebert F.O."/>
            <person name="Grambauer S."/>
            <person name="Barber I."/>
            <person name="Landry C.R."/>
            <person name="Aubin-Horth N."/>
        </authorList>
    </citation>
    <scope>NUCLEOTIDE SEQUENCE</scope>
</reference>
<accession>A0A0V0J820</accession>
<proteinExistence type="predicted"/>
<organism evidence="2">
    <name type="scientific">Schistocephalus solidus</name>
    <name type="common">Tapeworm</name>
    <dbReference type="NCBI Taxonomy" id="70667"/>
    <lineage>
        <taxon>Eukaryota</taxon>
        <taxon>Metazoa</taxon>
        <taxon>Spiralia</taxon>
        <taxon>Lophotrochozoa</taxon>
        <taxon>Platyhelminthes</taxon>
        <taxon>Cestoda</taxon>
        <taxon>Eucestoda</taxon>
        <taxon>Diphyllobothriidea</taxon>
        <taxon>Diphyllobothriidae</taxon>
        <taxon>Schistocephalus</taxon>
    </lineage>
</organism>
<dbReference type="SUPFAM" id="SSF48464">
    <property type="entry name" value="ENTH/VHS domain"/>
    <property type="match status" value="1"/>
</dbReference>
<dbReference type="Gene3D" id="1.25.40.90">
    <property type="match status" value="1"/>
</dbReference>
<feature type="non-terminal residue" evidence="2">
    <location>
        <position position="1"/>
    </location>
</feature>
<feature type="domain" description="VHS" evidence="1">
    <location>
        <begin position="57"/>
        <end position="158"/>
    </location>
</feature>
<dbReference type="GO" id="GO:0043130">
    <property type="term" value="F:ubiquitin binding"/>
    <property type="evidence" value="ECO:0007669"/>
    <property type="project" value="InterPro"/>
</dbReference>
<dbReference type="InterPro" id="IPR008942">
    <property type="entry name" value="ENTH_VHS"/>
</dbReference>
<dbReference type="PROSITE" id="PS50179">
    <property type="entry name" value="VHS"/>
    <property type="match status" value="1"/>
</dbReference>
<sequence>SIKFNWLYNPAARENLAIVFIVMPKFLEVSYDVDACLCNALRDDNMERLLWFVRTRDYILESSQAEVGSSIKLIIKKFKKEGPNNPQIAHWLLNILQMCVMHCTDNFIAELNDQKSLKAFREALTIREKMTQYNEVVRLKLFTLLKSWYEQCKDYLPDSAFKKTYEAVLFGGEPSDLTPVNLHWFPNRNIMDEKLDSFLYDLSKVGNEILEHSSRPLYKLNVHCANAETSSSENDPVAPQDLQDMAFTTLRQVEADLRFWDDIVQHADIPQESLPDITAIGDNLCNVKSDVEKIIEKLKLSNSDAEGDFESTTSEHIFTPTPSFVQDCWRFVLSFGWRPPRGHIVTGRRRPQLRKPICASNRGNYSVSAARTGLQQSRRDVTTGLAKPTGRRRPLFQTPIQTIDFRNAVVTCGHREQQFTKRRWLPRSYS</sequence>